<dbReference type="PANTHER" id="PTHR37422:SF13">
    <property type="entry name" value="LIPOPOLYSACCHARIDE BIOSYNTHESIS PROTEIN PA4999-RELATED"/>
    <property type="match status" value="1"/>
</dbReference>
<feature type="transmembrane region" description="Helical" evidence="5">
    <location>
        <begin position="16"/>
        <end position="33"/>
    </location>
</feature>
<feature type="transmembrane region" description="Helical" evidence="5">
    <location>
        <begin position="53"/>
        <end position="69"/>
    </location>
</feature>
<feature type="transmembrane region" description="Helical" evidence="5">
    <location>
        <begin position="427"/>
        <end position="445"/>
    </location>
</feature>
<dbReference type="InterPro" id="IPR051533">
    <property type="entry name" value="WaaL-like"/>
</dbReference>
<dbReference type="InterPro" id="IPR007016">
    <property type="entry name" value="O-antigen_ligase-rel_domated"/>
</dbReference>
<dbReference type="GO" id="GO:0016020">
    <property type="term" value="C:membrane"/>
    <property type="evidence" value="ECO:0007669"/>
    <property type="project" value="UniProtKB-SubCell"/>
</dbReference>
<organism evidence="7 8">
    <name type="scientific">Candidatus Roizmanbacteria bacterium RIFOXYA1_FULL_41_12</name>
    <dbReference type="NCBI Taxonomy" id="1802082"/>
    <lineage>
        <taxon>Bacteria</taxon>
        <taxon>Candidatus Roizmaniibacteriota</taxon>
    </lineage>
</organism>
<dbReference type="Pfam" id="PF04932">
    <property type="entry name" value="Wzy_C"/>
    <property type="match status" value="1"/>
</dbReference>
<evidence type="ECO:0000256" key="1">
    <source>
        <dbReference type="ARBA" id="ARBA00004141"/>
    </source>
</evidence>
<keyword evidence="3 5" id="KW-1133">Transmembrane helix</keyword>
<keyword evidence="4 5" id="KW-0472">Membrane</keyword>
<evidence type="ECO:0000259" key="6">
    <source>
        <dbReference type="Pfam" id="PF04932"/>
    </source>
</evidence>
<feature type="transmembrane region" description="Helical" evidence="5">
    <location>
        <begin position="484"/>
        <end position="502"/>
    </location>
</feature>
<comment type="subcellular location">
    <subcellularLocation>
        <location evidence="1">Membrane</location>
        <topology evidence="1">Multi-pass membrane protein</topology>
    </subcellularLocation>
</comment>
<feature type="transmembrane region" description="Helical" evidence="5">
    <location>
        <begin position="220"/>
        <end position="244"/>
    </location>
</feature>
<name>A0A1F7KF28_9BACT</name>
<accession>A0A1F7KF28</accession>
<protein>
    <recommendedName>
        <fullName evidence="6">O-antigen ligase-related domain-containing protein</fullName>
    </recommendedName>
</protein>
<sequence>MKLIKSLVERFKKNPLNLLQILVLGYIYLIPIWPKLPFKNINYTYIAVRYEDLYVALLVAVFILGLLFRKIKLHNSPFLKLIPFYWLVVIISALVGFYVFHSTATLQLSLLHAFRRVEYMIVFFVAASSVSNIKQLKFYFNHLMMVLFLVSVYGIGQKFLGWPAIQTMNPHYSKGYLLTLDANARISSTFGGHYDLAAFLVYLMPLSLGLFLVERRMRYFLVFVTALIALILTASRASYVAYLMTAPIFLLTQKRFRLMVLIIALTVVLTPLSNNLTKRINRTFRQDLVWVSKDTGQAIVPRKITADDLPAGDYVIKKTSGTEVQDQTPEQVQLVKAEIRENILEEARQSGKELTQSELNQLVDSTFANFAPVSSVLPDISFATRLQVEWPRAIKAFLKNPLIGSGTGSITEATDNDYLRSLGETGLLGFGMLMLILFKLQFFLFRKGREFKNRLQPMFWGLMFGGLALMINALYIDVFEASKVALMIWLTWGLIYSIEFFSQDEVSRW</sequence>
<comment type="caution">
    <text evidence="7">The sequence shown here is derived from an EMBL/GenBank/DDBJ whole genome shotgun (WGS) entry which is preliminary data.</text>
</comment>
<dbReference type="EMBL" id="MGBG01000007">
    <property type="protein sequence ID" value="OGK66451.1"/>
    <property type="molecule type" value="Genomic_DNA"/>
</dbReference>
<evidence type="ECO:0000256" key="2">
    <source>
        <dbReference type="ARBA" id="ARBA00022692"/>
    </source>
</evidence>
<dbReference type="Proteomes" id="UP000178450">
    <property type="component" value="Unassembled WGS sequence"/>
</dbReference>
<dbReference type="AlphaFoldDB" id="A0A1F7KF28"/>
<feature type="transmembrane region" description="Helical" evidence="5">
    <location>
        <begin position="138"/>
        <end position="156"/>
    </location>
</feature>
<evidence type="ECO:0000313" key="7">
    <source>
        <dbReference type="EMBL" id="OGK66451.1"/>
    </source>
</evidence>
<feature type="transmembrane region" description="Helical" evidence="5">
    <location>
        <begin position="457"/>
        <end position="477"/>
    </location>
</feature>
<proteinExistence type="predicted"/>
<feature type="domain" description="O-antigen ligase-related" evidence="6">
    <location>
        <begin position="221"/>
        <end position="433"/>
    </location>
</feature>
<evidence type="ECO:0000256" key="4">
    <source>
        <dbReference type="ARBA" id="ARBA00023136"/>
    </source>
</evidence>
<evidence type="ECO:0000256" key="5">
    <source>
        <dbReference type="SAM" id="Phobius"/>
    </source>
</evidence>
<feature type="transmembrane region" description="Helical" evidence="5">
    <location>
        <begin position="81"/>
        <end position="101"/>
    </location>
</feature>
<reference evidence="7 8" key="1">
    <citation type="journal article" date="2016" name="Nat. Commun.">
        <title>Thousands of microbial genomes shed light on interconnected biogeochemical processes in an aquifer system.</title>
        <authorList>
            <person name="Anantharaman K."/>
            <person name="Brown C.T."/>
            <person name="Hug L.A."/>
            <person name="Sharon I."/>
            <person name="Castelle C.J."/>
            <person name="Probst A.J."/>
            <person name="Thomas B.C."/>
            <person name="Singh A."/>
            <person name="Wilkins M.J."/>
            <person name="Karaoz U."/>
            <person name="Brodie E.L."/>
            <person name="Williams K.H."/>
            <person name="Hubbard S.S."/>
            <person name="Banfield J.F."/>
        </authorList>
    </citation>
    <scope>NUCLEOTIDE SEQUENCE [LARGE SCALE GENOMIC DNA]</scope>
</reference>
<evidence type="ECO:0000313" key="8">
    <source>
        <dbReference type="Proteomes" id="UP000178450"/>
    </source>
</evidence>
<evidence type="ECO:0000256" key="3">
    <source>
        <dbReference type="ARBA" id="ARBA00022989"/>
    </source>
</evidence>
<dbReference type="PANTHER" id="PTHR37422">
    <property type="entry name" value="TEICHURONIC ACID BIOSYNTHESIS PROTEIN TUAE"/>
    <property type="match status" value="1"/>
</dbReference>
<feature type="transmembrane region" description="Helical" evidence="5">
    <location>
        <begin position="196"/>
        <end position="213"/>
    </location>
</feature>
<gene>
    <name evidence="7" type="ORF">A2209_01720</name>
</gene>
<feature type="transmembrane region" description="Helical" evidence="5">
    <location>
        <begin position="256"/>
        <end position="276"/>
    </location>
</feature>
<feature type="transmembrane region" description="Helical" evidence="5">
    <location>
        <begin position="113"/>
        <end position="131"/>
    </location>
</feature>
<keyword evidence="2 5" id="KW-0812">Transmembrane</keyword>